<keyword evidence="4" id="KW-1185">Reference proteome</keyword>
<sequence>MSRQVVFSQVDVFSSLPFQGNPLAVVFDGGGLTDRQMLDITRWMNLSETTFVVPAKQPGADYHVRIFTPDGELPFAGHPTLGTAHALLEQGLIEEKQGKVIQECAAGLITVRRQNDQNLAFLAPETVITPFTSPLTEALTGPLTGKQLQPAIGGIGSRWLLLPVPDVTGLRALTLTTTTLEALEHDAGVKGVVLFAPVNDGSGDDYEVRVIFSHNNTLVEDPVTGSANACLAWYFAGYGQTRNYRVRQGLSIGRHGCLDIRFEPDGIWVGGHSSTRIRGKITLP</sequence>
<dbReference type="GO" id="GO:0016853">
    <property type="term" value="F:isomerase activity"/>
    <property type="evidence" value="ECO:0007669"/>
    <property type="project" value="TreeGrafter"/>
</dbReference>
<name>A0A085JMW1_9GAMM</name>
<dbReference type="Pfam" id="PF02567">
    <property type="entry name" value="PhzC-PhzF"/>
    <property type="match status" value="1"/>
</dbReference>
<dbReference type="RefSeq" id="WP_029991288.1">
    <property type="nucleotide sequence ID" value="NZ_ATMJ01000048.1"/>
</dbReference>
<dbReference type="AlphaFoldDB" id="A0A085JMW1"/>
<feature type="active site" evidence="2">
    <location>
        <position position="48"/>
    </location>
</feature>
<dbReference type="PANTHER" id="PTHR13774:SF32">
    <property type="entry name" value="ANTISENSE-ENHANCING SEQUENCE 1"/>
    <property type="match status" value="1"/>
</dbReference>
<comment type="similarity">
    <text evidence="1">Belongs to the PhzF family.</text>
</comment>
<evidence type="ECO:0000256" key="1">
    <source>
        <dbReference type="ARBA" id="ARBA00008270"/>
    </source>
</evidence>
<reference evidence="3 4" key="1">
    <citation type="submission" date="2014-05" db="EMBL/GenBank/DDBJ databases">
        <title>ATOL: Assembling a taxonomically balanced genome-scale reconstruction of the evolutionary history of the Enterobacteriaceae.</title>
        <authorList>
            <person name="Plunkett G.III."/>
            <person name="Neeno-Eckwall E.C."/>
            <person name="Glasner J.D."/>
            <person name="Perna N.T."/>
        </authorList>
    </citation>
    <scope>NUCLEOTIDE SEQUENCE [LARGE SCALE GENOMIC DNA]</scope>
    <source>
        <strain evidence="3 4">ATCC 33301</strain>
    </source>
</reference>
<proteinExistence type="inferred from homology"/>
<dbReference type="PIRSF" id="PIRSF016184">
    <property type="entry name" value="PhzC_PhzF"/>
    <property type="match status" value="1"/>
</dbReference>
<protein>
    <submittedName>
        <fullName evidence="3">Phenazine biosynthesis protein</fullName>
    </submittedName>
</protein>
<dbReference type="Gene3D" id="3.10.310.10">
    <property type="entry name" value="Diaminopimelate Epimerase, Chain A, domain 1"/>
    <property type="match status" value="2"/>
</dbReference>
<dbReference type="GO" id="GO:0005737">
    <property type="term" value="C:cytoplasm"/>
    <property type="evidence" value="ECO:0007669"/>
    <property type="project" value="TreeGrafter"/>
</dbReference>
<dbReference type="eggNOG" id="COG0384">
    <property type="taxonomic scope" value="Bacteria"/>
</dbReference>
<dbReference type="Proteomes" id="UP000028602">
    <property type="component" value="Unassembled WGS sequence"/>
</dbReference>
<dbReference type="NCBIfam" id="TIGR00654">
    <property type="entry name" value="PhzF_family"/>
    <property type="match status" value="1"/>
</dbReference>
<dbReference type="PANTHER" id="PTHR13774">
    <property type="entry name" value="PHENAZINE BIOSYNTHESIS PROTEIN"/>
    <property type="match status" value="1"/>
</dbReference>
<gene>
    <name evidence="3" type="ORF">GTPT_0696</name>
</gene>
<evidence type="ECO:0000256" key="2">
    <source>
        <dbReference type="PIRSR" id="PIRSR016184-1"/>
    </source>
</evidence>
<evidence type="ECO:0000313" key="3">
    <source>
        <dbReference type="EMBL" id="KFD21807.1"/>
    </source>
</evidence>
<dbReference type="InterPro" id="IPR003719">
    <property type="entry name" value="Phenazine_PhzF-like"/>
</dbReference>
<accession>A0A085JMW1</accession>
<dbReference type="EMBL" id="JMPR01000012">
    <property type="protein sequence ID" value="KFD21807.1"/>
    <property type="molecule type" value="Genomic_DNA"/>
</dbReference>
<dbReference type="OrthoDB" id="9788221at2"/>
<comment type="caution">
    <text evidence="3">The sequence shown here is derived from an EMBL/GenBank/DDBJ whole genome shotgun (WGS) entry which is preliminary data.</text>
</comment>
<evidence type="ECO:0000313" key="4">
    <source>
        <dbReference type="Proteomes" id="UP000028602"/>
    </source>
</evidence>
<organism evidence="3 4">
    <name type="scientific">Tatumella ptyseos ATCC 33301</name>
    <dbReference type="NCBI Taxonomy" id="1005995"/>
    <lineage>
        <taxon>Bacteria</taxon>
        <taxon>Pseudomonadati</taxon>
        <taxon>Pseudomonadota</taxon>
        <taxon>Gammaproteobacteria</taxon>
        <taxon>Enterobacterales</taxon>
        <taxon>Erwiniaceae</taxon>
        <taxon>Tatumella</taxon>
    </lineage>
</organism>
<dbReference type="SUPFAM" id="SSF54506">
    <property type="entry name" value="Diaminopimelate epimerase-like"/>
    <property type="match status" value="1"/>
</dbReference>